<evidence type="ECO:0000256" key="1">
    <source>
        <dbReference type="ARBA" id="ARBA00001917"/>
    </source>
</evidence>
<dbReference type="InterPro" id="IPR044152">
    <property type="entry name" value="YqjM-like"/>
</dbReference>
<dbReference type="InterPro" id="IPR013785">
    <property type="entry name" value="Aldolase_TIM"/>
</dbReference>
<evidence type="ECO:0000256" key="4">
    <source>
        <dbReference type="ARBA" id="ARBA00022857"/>
    </source>
</evidence>
<dbReference type="InterPro" id="IPR001155">
    <property type="entry name" value="OxRdtase_FMN_N"/>
</dbReference>
<keyword evidence="8" id="KW-1185">Reference proteome</keyword>
<evidence type="ECO:0000313" key="7">
    <source>
        <dbReference type="EMBL" id="MCU0105066.1"/>
    </source>
</evidence>
<evidence type="ECO:0000256" key="2">
    <source>
        <dbReference type="ARBA" id="ARBA00022630"/>
    </source>
</evidence>
<accession>A0ABT2PVT4</accession>
<dbReference type="PANTHER" id="PTHR43303">
    <property type="entry name" value="NADPH DEHYDROGENASE C23G7.10C-RELATED"/>
    <property type="match status" value="1"/>
</dbReference>
<dbReference type="SUPFAM" id="SSF51395">
    <property type="entry name" value="FMN-linked oxidoreductases"/>
    <property type="match status" value="1"/>
</dbReference>
<evidence type="ECO:0000259" key="6">
    <source>
        <dbReference type="Pfam" id="PF00724"/>
    </source>
</evidence>
<comment type="caution">
    <text evidence="7">The sequence shown here is derived from an EMBL/GenBank/DDBJ whole genome shotgun (WGS) entry which is preliminary data.</text>
</comment>
<keyword evidence="5" id="KW-0560">Oxidoreductase</keyword>
<organism evidence="7 8">
    <name type="scientific">Paracholeplasma vituli</name>
    <dbReference type="NCBI Taxonomy" id="69473"/>
    <lineage>
        <taxon>Bacteria</taxon>
        <taxon>Bacillati</taxon>
        <taxon>Mycoplasmatota</taxon>
        <taxon>Mollicutes</taxon>
        <taxon>Acholeplasmatales</taxon>
        <taxon>Acholeplasmataceae</taxon>
        <taxon>Paracholeplasma</taxon>
    </lineage>
</organism>
<dbReference type="EMBL" id="JAOEGN010000008">
    <property type="protein sequence ID" value="MCU0105066.1"/>
    <property type="molecule type" value="Genomic_DNA"/>
</dbReference>
<protein>
    <submittedName>
        <fullName evidence="7">NADH:flavin oxidoreductase/NADH oxidase</fullName>
    </submittedName>
</protein>
<proteinExistence type="predicted"/>
<dbReference type="PANTHER" id="PTHR43303:SF4">
    <property type="entry name" value="NADPH DEHYDROGENASE C23G7.10C-RELATED"/>
    <property type="match status" value="1"/>
</dbReference>
<dbReference type="Gene3D" id="3.20.20.70">
    <property type="entry name" value="Aldolase class I"/>
    <property type="match status" value="1"/>
</dbReference>
<dbReference type="RefSeq" id="WP_262096329.1">
    <property type="nucleotide sequence ID" value="NZ_JAOEGN010000008.1"/>
</dbReference>
<gene>
    <name evidence="7" type="ORF">N7603_05290</name>
</gene>
<feature type="domain" description="NADH:flavin oxidoreductase/NADH oxidase N-terminal" evidence="6">
    <location>
        <begin position="4"/>
        <end position="322"/>
    </location>
</feature>
<dbReference type="Pfam" id="PF00724">
    <property type="entry name" value="Oxidored_FMN"/>
    <property type="match status" value="1"/>
</dbReference>
<keyword evidence="3" id="KW-0288">FMN</keyword>
<name>A0ABT2PVT4_9MOLU</name>
<dbReference type="CDD" id="cd02932">
    <property type="entry name" value="OYE_YqiM_FMN"/>
    <property type="match status" value="1"/>
</dbReference>
<keyword evidence="4" id="KW-0521">NADP</keyword>
<evidence type="ECO:0000256" key="5">
    <source>
        <dbReference type="ARBA" id="ARBA00023002"/>
    </source>
</evidence>
<reference evidence="8" key="1">
    <citation type="submission" date="2023-07" db="EMBL/GenBank/DDBJ databases">
        <title>Novel Mycoplasma species identified in domestic and wild animals.</title>
        <authorList>
            <person name="Volokhov D.V."/>
            <person name="Furtak V.A."/>
            <person name="Zagorodnyaya T.A."/>
        </authorList>
    </citation>
    <scope>NUCLEOTIDE SEQUENCE [LARGE SCALE GENOMIC DNA]</scope>
    <source>
        <strain evidence="8">92-19</strain>
    </source>
</reference>
<sequence>MTHLFTPLTIKNMTLKNRIVMPPMCMYSATEEGMATDFHVIHYASRAVGQIGFIVVEATAIEPEGRITTHDLGVWDDEHVKGLKWITKQIHANDAKACLQIAHAGRKSRATDRPKAPSEIGFEGYPTPSALTVDEIKEIIEKYRQAARRAKEANFDCIEIHAAHGYLIHEFVSPLSNTRTDQYGGTQVNRNRFLYEVIEAIRSEWPLELPLALRISAEDYIKEGLHPALWAEIINGIPHGYVDIIHVSSGGLVKVPIDDYPGYQLMFAKKIRKETHQIVIAGGLIEDPVMANGVLESEEADLIFFGRLALRDPYFPLKFAQRMRYDLTWPVQYEKSKK</sequence>
<evidence type="ECO:0000256" key="3">
    <source>
        <dbReference type="ARBA" id="ARBA00022643"/>
    </source>
</evidence>
<dbReference type="Proteomes" id="UP001209076">
    <property type="component" value="Unassembled WGS sequence"/>
</dbReference>
<evidence type="ECO:0000313" key="8">
    <source>
        <dbReference type="Proteomes" id="UP001209076"/>
    </source>
</evidence>
<keyword evidence="2" id="KW-0285">Flavoprotein</keyword>
<comment type="cofactor">
    <cofactor evidence="1">
        <name>FMN</name>
        <dbReference type="ChEBI" id="CHEBI:58210"/>
    </cofactor>
</comment>